<evidence type="ECO:0000313" key="2">
    <source>
        <dbReference type="Proteomes" id="UP000250266"/>
    </source>
</evidence>
<dbReference type="Proteomes" id="UP000250266">
    <property type="component" value="Unassembled WGS sequence"/>
</dbReference>
<proteinExistence type="predicted"/>
<organism evidence="1 2">
    <name type="scientific">Lepidopterella palustris CBS 459.81</name>
    <dbReference type="NCBI Taxonomy" id="1314670"/>
    <lineage>
        <taxon>Eukaryota</taxon>
        <taxon>Fungi</taxon>
        <taxon>Dikarya</taxon>
        <taxon>Ascomycota</taxon>
        <taxon>Pezizomycotina</taxon>
        <taxon>Dothideomycetes</taxon>
        <taxon>Pleosporomycetidae</taxon>
        <taxon>Mytilinidiales</taxon>
        <taxon>Argynnaceae</taxon>
        <taxon>Lepidopterella</taxon>
    </lineage>
</organism>
<name>A0A8E2JB43_9PEZI</name>
<sequence length="131" mass="14973">MLFININSLYSFPLRSSSRQCCVLWYIFFVSCICISCLDKLGGDGKYRLAVVAWYFDGSMQPSCTKELIHFVSAAYNFPCLEISKTMREGSRYSNKGTHKEKDEVFVSTLKNILETCRECINHHPFGSDKG</sequence>
<protein>
    <submittedName>
        <fullName evidence="1">Uncharacterized protein</fullName>
    </submittedName>
</protein>
<reference evidence="1 2" key="1">
    <citation type="journal article" date="2016" name="Nat. Commun.">
        <title>Ectomycorrhizal ecology is imprinted in the genome of the dominant symbiotic fungus Cenococcum geophilum.</title>
        <authorList>
            <consortium name="DOE Joint Genome Institute"/>
            <person name="Peter M."/>
            <person name="Kohler A."/>
            <person name="Ohm R.A."/>
            <person name="Kuo A."/>
            <person name="Krutzmann J."/>
            <person name="Morin E."/>
            <person name="Arend M."/>
            <person name="Barry K.W."/>
            <person name="Binder M."/>
            <person name="Choi C."/>
            <person name="Clum A."/>
            <person name="Copeland A."/>
            <person name="Grisel N."/>
            <person name="Haridas S."/>
            <person name="Kipfer T."/>
            <person name="LaButti K."/>
            <person name="Lindquist E."/>
            <person name="Lipzen A."/>
            <person name="Maire R."/>
            <person name="Meier B."/>
            <person name="Mihaltcheva S."/>
            <person name="Molinier V."/>
            <person name="Murat C."/>
            <person name="Poggeler S."/>
            <person name="Quandt C.A."/>
            <person name="Sperisen C."/>
            <person name="Tritt A."/>
            <person name="Tisserant E."/>
            <person name="Crous P.W."/>
            <person name="Henrissat B."/>
            <person name="Nehls U."/>
            <person name="Egli S."/>
            <person name="Spatafora J.W."/>
            <person name="Grigoriev I.V."/>
            <person name="Martin F.M."/>
        </authorList>
    </citation>
    <scope>NUCLEOTIDE SEQUENCE [LARGE SCALE GENOMIC DNA]</scope>
    <source>
        <strain evidence="1 2">CBS 459.81</strain>
    </source>
</reference>
<gene>
    <name evidence="1" type="ORF">K432DRAFT_160324</name>
</gene>
<keyword evidence="2" id="KW-1185">Reference proteome</keyword>
<dbReference type="EMBL" id="KV745265">
    <property type="protein sequence ID" value="OCK75872.1"/>
    <property type="molecule type" value="Genomic_DNA"/>
</dbReference>
<accession>A0A8E2JB43</accession>
<dbReference type="AlphaFoldDB" id="A0A8E2JB43"/>
<evidence type="ECO:0000313" key="1">
    <source>
        <dbReference type="EMBL" id="OCK75872.1"/>
    </source>
</evidence>